<dbReference type="PROSITE" id="PS00622">
    <property type="entry name" value="HTH_LUXR_1"/>
    <property type="match status" value="1"/>
</dbReference>
<gene>
    <name evidence="6" type="ORF">FTW19_05060</name>
</gene>
<dbReference type="PANTHER" id="PTHR43214">
    <property type="entry name" value="TWO-COMPONENT RESPONSE REGULATOR"/>
    <property type="match status" value="1"/>
</dbReference>
<dbReference type="PRINTS" id="PR00038">
    <property type="entry name" value="HTHLUXR"/>
</dbReference>
<dbReference type="KEGG" id="talb:FTW19_05060"/>
<dbReference type="SUPFAM" id="SSF46894">
    <property type="entry name" value="C-terminal effector domain of the bipartite response regulators"/>
    <property type="match status" value="1"/>
</dbReference>
<dbReference type="Gene3D" id="3.40.50.2300">
    <property type="match status" value="1"/>
</dbReference>
<feature type="domain" description="HTH luxR-type" evidence="4">
    <location>
        <begin position="137"/>
        <end position="202"/>
    </location>
</feature>
<evidence type="ECO:0000256" key="3">
    <source>
        <dbReference type="PROSITE-ProRule" id="PRU00169"/>
    </source>
</evidence>
<evidence type="ECO:0000313" key="6">
    <source>
        <dbReference type="EMBL" id="QEE27435.1"/>
    </source>
</evidence>
<dbReference type="Pfam" id="PF00196">
    <property type="entry name" value="GerE"/>
    <property type="match status" value="1"/>
</dbReference>
<proteinExistence type="predicted"/>
<evidence type="ECO:0000313" key="7">
    <source>
        <dbReference type="Proteomes" id="UP000321820"/>
    </source>
</evidence>
<dbReference type="PANTHER" id="PTHR43214:SF43">
    <property type="entry name" value="TWO-COMPONENT RESPONSE REGULATOR"/>
    <property type="match status" value="1"/>
</dbReference>
<organism evidence="6 7">
    <name type="scientific">Terriglobus albidus</name>
    <dbReference type="NCBI Taxonomy" id="1592106"/>
    <lineage>
        <taxon>Bacteria</taxon>
        <taxon>Pseudomonadati</taxon>
        <taxon>Acidobacteriota</taxon>
        <taxon>Terriglobia</taxon>
        <taxon>Terriglobales</taxon>
        <taxon>Acidobacteriaceae</taxon>
        <taxon>Terriglobus</taxon>
    </lineage>
</organism>
<protein>
    <submittedName>
        <fullName evidence="6">Response regulator transcription factor</fullName>
    </submittedName>
</protein>
<feature type="modified residue" description="4-aspartylphosphate" evidence="3">
    <location>
        <position position="56"/>
    </location>
</feature>
<evidence type="ECO:0000256" key="2">
    <source>
        <dbReference type="ARBA" id="ARBA00023125"/>
    </source>
</evidence>
<keyword evidence="1 3" id="KW-0597">Phosphoprotein</keyword>
<keyword evidence="2" id="KW-0238">DNA-binding</keyword>
<name>A0A5B9E8I6_9BACT</name>
<dbReference type="GO" id="GO:0000160">
    <property type="term" value="P:phosphorelay signal transduction system"/>
    <property type="evidence" value="ECO:0007669"/>
    <property type="project" value="InterPro"/>
</dbReference>
<dbReference type="InterPro" id="IPR016032">
    <property type="entry name" value="Sig_transdc_resp-reg_C-effctor"/>
</dbReference>
<dbReference type="SMART" id="SM00421">
    <property type="entry name" value="HTH_LUXR"/>
    <property type="match status" value="1"/>
</dbReference>
<dbReference type="Proteomes" id="UP000321820">
    <property type="component" value="Chromosome"/>
</dbReference>
<keyword evidence="7" id="KW-1185">Reference proteome</keyword>
<dbReference type="EMBL" id="CP042806">
    <property type="protein sequence ID" value="QEE27435.1"/>
    <property type="molecule type" value="Genomic_DNA"/>
</dbReference>
<evidence type="ECO:0000259" key="5">
    <source>
        <dbReference type="PROSITE" id="PS50110"/>
    </source>
</evidence>
<dbReference type="OrthoDB" id="9779069at2"/>
<evidence type="ECO:0000256" key="1">
    <source>
        <dbReference type="ARBA" id="ARBA00022553"/>
    </source>
</evidence>
<dbReference type="CDD" id="cd17535">
    <property type="entry name" value="REC_NarL-like"/>
    <property type="match status" value="1"/>
</dbReference>
<reference evidence="6 7" key="1">
    <citation type="submission" date="2019-08" db="EMBL/GenBank/DDBJ databases">
        <title>Complete genome sequence of Terriglobus albidus strain ORNL.</title>
        <authorList>
            <person name="Podar M."/>
        </authorList>
    </citation>
    <scope>NUCLEOTIDE SEQUENCE [LARGE SCALE GENOMIC DNA]</scope>
    <source>
        <strain evidence="6 7">ORNL</strain>
    </source>
</reference>
<dbReference type="RefSeq" id="WP_147646626.1">
    <property type="nucleotide sequence ID" value="NZ_CP042806.1"/>
</dbReference>
<dbReference type="SUPFAM" id="SSF52172">
    <property type="entry name" value="CheY-like"/>
    <property type="match status" value="1"/>
</dbReference>
<dbReference type="Pfam" id="PF00072">
    <property type="entry name" value="Response_reg"/>
    <property type="match status" value="1"/>
</dbReference>
<dbReference type="InterPro" id="IPR011006">
    <property type="entry name" value="CheY-like_superfamily"/>
</dbReference>
<dbReference type="AlphaFoldDB" id="A0A5B9E8I6"/>
<dbReference type="GO" id="GO:0006355">
    <property type="term" value="P:regulation of DNA-templated transcription"/>
    <property type="evidence" value="ECO:0007669"/>
    <property type="project" value="InterPro"/>
</dbReference>
<sequence length="207" mass="23161">MNPIRVILIEDHFLARMALHSVLSTHPQIKVVGEASDGQQGIDLYHQLTPDVVLLDLRMPRMSGFEVLQHIRKDFPTARCIVLSAYRGSEDIYRAVRGGAMGYLTKDASGEEVTNAVLTVSRGLRYIPKEILHRLAERMPSVDLTPREGEVLTCITQGFSNREIAEELGIAEKTVRIHVSSILEKMGARDRTQATIYALQRGLVDLQ</sequence>
<feature type="domain" description="Response regulatory" evidence="5">
    <location>
        <begin position="5"/>
        <end position="121"/>
    </location>
</feature>
<dbReference type="InterPro" id="IPR058245">
    <property type="entry name" value="NreC/VraR/RcsB-like_REC"/>
</dbReference>
<dbReference type="GO" id="GO:0003677">
    <property type="term" value="F:DNA binding"/>
    <property type="evidence" value="ECO:0007669"/>
    <property type="project" value="UniProtKB-KW"/>
</dbReference>
<dbReference type="InterPro" id="IPR039420">
    <property type="entry name" value="WalR-like"/>
</dbReference>
<evidence type="ECO:0000259" key="4">
    <source>
        <dbReference type="PROSITE" id="PS50043"/>
    </source>
</evidence>
<dbReference type="SMART" id="SM00448">
    <property type="entry name" value="REC"/>
    <property type="match status" value="1"/>
</dbReference>
<accession>A0A5B9E8I6</accession>
<dbReference type="CDD" id="cd06170">
    <property type="entry name" value="LuxR_C_like"/>
    <property type="match status" value="1"/>
</dbReference>
<dbReference type="InterPro" id="IPR000792">
    <property type="entry name" value="Tscrpt_reg_LuxR_C"/>
</dbReference>
<dbReference type="InterPro" id="IPR001789">
    <property type="entry name" value="Sig_transdc_resp-reg_receiver"/>
</dbReference>
<dbReference type="PROSITE" id="PS50043">
    <property type="entry name" value="HTH_LUXR_2"/>
    <property type="match status" value="1"/>
</dbReference>
<dbReference type="PROSITE" id="PS50110">
    <property type="entry name" value="RESPONSE_REGULATORY"/>
    <property type="match status" value="1"/>
</dbReference>